<reference evidence="3" key="1">
    <citation type="submission" date="2019-08" db="EMBL/GenBank/DDBJ databases">
        <title>The improved chromosome-level genome for the pearl oyster Pinctada fucata martensii using PacBio sequencing and Hi-C.</title>
        <authorList>
            <person name="Zheng Z."/>
        </authorList>
    </citation>
    <scope>NUCLEOTIDE SEQUENCE</scope>
    <source>
        <strain evidence="3">ZZ-2019</strain>
        <tissue evidence="3">Adductor muscle</tissue>
    </source>
</reference>
<evidence type="ECO:0000313" key="4">
    <source>
        <dbReference type="Proteomes" id="UP001186944"/>
    </source>
</evidence>
<evidence type="ECO:0000313" key="3">
    <source>
        <dbReference type="EMBL" id="KAK3097823.1"/>
    </source>
</evidence>
<feature type="domain" description="WSC" evidence="2">
    <location>
        <begin position="84"/>
        <end position="177"/>
    </location>
</feature>
<proteinExistence type="predicted"/>
<gene>
    <name evidence="3" type="ORF">FSP39_013526</name>
</gene>
<dbReference type="SUPFAM" id="SSF56436">
    <property type="entry name" value="C-type lectin-like"/>
    <property type="match status" value="1"/>
</dbReference>
<dbReference type="CDD" id="cd00037">
    <property type="entry name" value="CLECT"/>
    <property type="match status" value="1"/>
</dbReference>
<comment type="caution">
    <text evidence="3">The sequence shown here is derived from an EMBL/GenBank/DDBJ whole genome shotgun (WGS) entry which is preliminary data.</text>
</comment>
<keyword evidence="4" id="KW-1185">Reference proteome</keyword>
<dbReference type="AlphaFoldDB" id="A0AA88Y4D1"/>
<dbReference type="Gene3D" id="3.10.100.10">
    <property type="entry name" value="Mannose-Binding Protein A, subunit A"/>
    <property type="match status" value="1"/>
</dbReference>
<dbReference type="PROSITE" id="PS51212">
    <property type="entry name" value="WSC"/>
    <property type="match status" value="1"/>
</dbReference>
<feature type="compositionally biased region" description="Polar residues" evidence="1">
    <location>
        <begin position="448"/>
        <end position="464"/>
    </location>
</feature>
<dbReference type="InterPro" id="IPR016187">
    <property type="entry name" value="CTDL_fold"/>
</dbReference>
<protein>
    <recommendedName>
        <fullName evidence="2">WSC domain-containing protein</fullName>
    </recommendedName>
</protein>
<feature type="compositionally biased region" description="Polar residues" evidence="1">
    <location>
        <begin position="418"/>
        <end position="429"/>
    </location>
</feature>
<feature type="compositionally biased region" description="Low complexity" evidence="1">
    <location>
        <begin position="430"/>
        <end position="447"/>
    </location>
</feature>
<dbReference type="InterPro" id="IPR016186">
    <property type="entry name" value="C-type_lectin-like/link_sf"/>
</dbReference>
<dbReference type="InterPro" id="IPR002889">
    <property type="entry name" value="WSC_carb-bd"/>
</dbReference>
<sequence>MDDYRFIHFRIQTGVHVLAKDKLQKYESYLDWKSAAWTCINNVGGPLVNLDKVPFNWTVWDKLKTAIAPGDLYWIGGYKAHTPFFWLYGCYDFIPHVENSTKYSMLFDNSVRTCSENCGSNVTFIGLKGFLCYCIHNDVSSIKSLLASKCDNKCINDVSSRDVCGSLDGSVSIYKRRKFQTVRSKFTWKRATSNCESQGMYLAYVTEVSTTTNALFNTIPSGLKVWVGLYRHDIQLWLEDDKTLLEPKSCTVVYRDAGSTALKTKTTDCSDPLKPICQASMTLTADGPDIGTPAPTTMKTTTDGYVQDTTVQDTTVQDTTVQDTTVQDTTVQDTTVQDTTVQDTTVQDTTVQDTTVQDTTVQDTTVQDTTEGPKQTKTTEMLVASTKNETAMEETTTPTESQDTLLASTTYSDIMTDSQSTAAVSETTHSSNTEASTLSATTETYSTPEISSAPQTMSTLPDTTEKTSIPVTTYDLTTLASTLSSTAVKTTAIIDEITTEYTTVLTDETTTNMPTTPEITTEETTTWMPTTKITTQEETTASTFNN</sequence>
<accession>A0AA88Y4D1</accession>
<feature type="region of interest" description="Disordered" evidence="1">
    <location>
        <begin position="418"/>
        <end position="464"/>
    </location>
</feature>
<evidence type="ECO:0000256" key="1">
    <source>
        <dbReference type="SAM" id="MobiDB-lite"/>
    </source>
</evidence>
<evidence type="ECO:0000259" key="2">
    <source>
        <dbReference type="PROSITE" id="PS51212"/>
    </source>
</evidence>
<dbReference type="EMBL" id="VSWD01000007">
    <property type="protein sequence ID" value="KAK3097823.1"/>
    <property type="molecule type" value="Genomic_DNA"/>
</dbReference>
<name>A0AA88Y4D1_PINIB</name>
<organism evidence="3 4">
    <name type="scientific">Pinctada imbricata</name>
    <name type="common">Atlantic pearl-oyster</name>
    <name type="synonym">Pinctada martensii</name>
    <dbReference type="NCBI Taxonomy" id="66713"/>
    <lineage>
        <taxon>Eukaryota</taxon>
        <taxon>Metazoa</taxon>
        <taxon>Spiralia</taxon>
        <taxon>Lophotrochozoa</taxon>
        <taxon>Mollusca</taxon>
        <taxon>Bivalvia</taxon>
        <taxon>Autobranchia</taxon>
        <taxon>Pteriomorphia</taxon>
        <taxon>Pterioida</taxon>
        <taxon>Pterioidea</taxon>
        <taxon>Pteriidae</taxon>
        <taxon>Pinctada</taxon>
    </lineage>
</organism>
<dbReference type="Proteomes" id="UP001186944">
    <property type="component" value="Unassembled WGS sequence"/>
</dbReference>